<dbReference type="EMBL" id="BAAAZO010000002">
    <property type="protein sequence ID" value="GAA3601679.1"/>
    <property type="molecule type" value="Genomic_DNA"/>
</dbReference>
<dbReference type="InterPro" id="IPR007867">
    <property type="entry name" value="GMC_OxRtase_C"/>
</dbReference>
<evidence type="ECO:0000313" key="10">
    <source>
        <dbReference type="Proteomes" id="UP001501074"/>
    </source>
</evidence>
<gene>
    <name evidence="9" type="ORF">GCM10022223_16790</name>
</gene>
<feature type="domain" description="Glucose-methanol-choline oxidoreductase N-terminal" evidence="6">
    <location>
        <begin position="226"/>
        <end position="336"/>
    </location>
</feature>
<dbReference type="InterPro" id="IPR003953">
    <property type="entry name" value="FAD-dep_OxRdtase_2_FAD-bd"/>
</dbReference>
<keyword evidence="10" id="KW-1185">Reference proteome</keyword>
<organism evidence="9 10">
    <name type="scientific">Kineosporia mesophila</name>
    <dbReference type="NCBI Taxonomy" id="566012"/>
    <lineage>
        <taxon>Bacteria</taxon>
        <taxon>Bacillati</taxon>
        <taxon>Actinomycetota</taxon>
        <taxon>Actinomycetes</taxon>
        <taxon>Kineosporiales</taxon>
        <taxon>Kineosporiaceae</taxon>
        <taxon>Kineosporia</taxon>
    </lineage>
</organism>
<evidence type="ECO:0000256" key="5">
    <source>
        <dbReference type="ARBA" id="ARBA00023002"/>
    </source>
</evidence>
<dbReference type="InterPro" id="IPR036188">
    <property type="entry name" value="FAD/NAD-bd_sf"/>
</dbReference>
<keyword evidence="3" id="KW-0285">Flavoprotein</keyword>
<dbReference type="SUPFAM" id="SSF51905">
    <property type="entry name" value="FAD/NAD(P)-binding domain"/>
    <property type="match status" value="1"/>
</dbReference>
<dbReference type="PANTHER" id="PTHR42784:SF1">
    <property type="entry name" value="PYRANOSE 2-OXIDASE"/>
    <property type="match status" value="1"/>
</dbReference>
<reference evidence="10" key="1">
    <citation type="journal article" date="2019" name="Int. J. Syst. Evol. Microbiol.">
        <title>The Global Catalogue of Microorganisms (GCM) 10K type strain sequencing project: providing services to taxonomists for standard genome sequencing and annotation.</title>
        <authorList>
            <consortium name="The Broad Institute Genomics Platform"/>
            <consortium name="The Broad Institute Genome Sequencing Center for Infectious Disease"/>
            <person name="Wu L."/>
            <person name="Ma J."/>
        </authorList>
    </citation>
    <scope>NUCLEOTIDE SEQUENCE [LARGE SCALE GENOMIC DNA]</scope>
    <source>
        <strain evidence="10">JCM 16902</strain>
    </source>
</reference>
<dbReference type="PANTHER" id="PTHR42784">
    <property type="entry name" value="PYRANOSE 2-OXIDASE"/>
    <property type="match status" value="1"/>
</dbReference>
<evidence type="ECO:0000259" key="8">
    <source>
        <dbReference type="Pfam" id="PF05199"/>
    </source>
</evidence>
<evidence type="ECO:0000256" key="1">
    <source>
        <dbReference type="ARBA" id="ARBA00001974"/>
    </source>
</evidence>
<keyword evidence="5" id="KW-0560">Oxidoreductase</keyword>
<dbReference type="InterPro" id="IPR051473">
    <property type="entry name" value="P2Ox-like"/>
</dbReference>
<feature type="domain" description="FAD-dependent oxidoreductase 2 FAD-binding" evidence="7">
    <location>
        <begin position="41"/>
        <end position="76"/>
    </location>
</feature>
<evidence type="ECO:0000259" key="6">
    <source>
        <dbReference type="Pfam" id="PF00732"/>
    </source>
</evidence>
<proteinExistence type="inferred from homology"/>
<accession>A0ABP6Z8E1</accession>
<dbReference type="Pfam" id="PF00890">
    <property type="entry name" value="FAD_binding_2"/>
    <property type="match status" value="1"/>
</dbReference>
<protein>
    <submittedName>
        <fullName evidence="9">GMC family oxidoreductase</fullName>
    </submittedName>
</protein>
<keyword evidence="4" id="KW-0274">FAD</keyword>
<evidence type="ECO:0000313" key="9">
    <source>
        <dbReference type="EMBL" id="GAA3601679.1"/>
    </source>
</evidence>
<sequence>MAVVSAFRPTRSIRTGVHAQPGDGPQDRSFIKGDAITGDPDVCIVGSGASGAIAALHLAERGLKVHILEVGQNTDPPSDYPAARVAMAGADHRSTATAPLVPDAANPWTLSAVGGGMTRFAGIFFRMRERDFDRHQEELPGADLAPEWPIRYADLQPWYEQLERRFGIARSATGDTNAPPSGPPILPPHESSPEAHLFEVAAGKRNISCFPTPVAVNSRPYGGRPACSYGSVCNEKLCRSGARADAVRELRSSPHSGNIRITSQAYVRRLLVRGDTTVGAEWVDLSTGALHATRARTFLLAAGAVQSAALLLRSPTPSSPAGLGNETDMVGRGLCLKRSGYVRAQMPAGASPGPSLFSTICTTDFYEQLPSGLRPGGLIYEARLSERSTPDWRLHCVTGDTPLRSNRVQVEGVHRNGPLRGEPKIVMQYRPTPQDDLRLGELLDVTASTVREAGGRDIRTTVSPNELGAAHLLGSCRAGNDPGSSVVDPGGRVHSSDNTYVVDGGYFPYATAVNPTMTIMANALRIAALLRP</sequence>
<comment type="similarity">
    <text evidence="2">Belongs to the GMC oxidoreductase family.</text>
</comment>
<evidence type="ECO:0000259" key="7">
    <source>
        <dbReference type="Pfam" id="PF00890"/>
    </source>
</evidence>
<dbReference type="Pfam" id="PF05199">
    <property type="entry name" value="GMC_oxred_C"/>
    <property type="match status" value="1"/>
</dbReference>
<name>A0ABP6Z8E1_9ACTN</name>
<dbReference type="RefSeq" id="WP_231485226.1">
    <property type="nucleotide sequence ID" value="NZ_BAAAZO010000002.1"/>
</dbReference>
<comment type="caution">
    <text evidence="9">The sequence shown here is derived from an EMBL/GenBank/DDBJ whole genome shotgun (WGS) entry which is preliminary data.</text>
</comment>
<dbReference type="Pfam" id="PF00732">
    <property type="entry name" value="GMC_oxred_N"/>
    <property type="match status" value="1"/>
</dbReference>
<evidence type="ECO:0000256" key="2">
    <source>
        <dbReference type="ARBA" id="ARBA00010790"/>
    </source>
</evidence>
<dbReference type="Proteomes" id="UP001501074">
    <property type="component" value="Unassembled WGS sequence"/>
</dbReference>
<evidence type="ECO:0000256" key="4">
    <source>
        <dbReference type="ARBA" id="ARBA00022827"/>
    </source>
</evidence>
<feature type="domain" description="Glucose-methanol-choline oxidoreductase C-terminal" evidence="8">
    <location>
        <begin position="420"/>
        <end position="523"/>
    </location>
</feature>
<dbReference type="Gene3D" id="3.50.50.60">
    <property type="entry name" value="FAD/NAD(P)-binding domain"/>
    <property type="match status" value="2"/>
</dbReference>
<evidence type="ECO:0000256" key="3">
    <source>
        <dbReference type="ARBA" id="ARBA00022630"/>
    </source>
</evidence>
<dbReference type="InterPro" id="IPR000172">
    <property type="entry name" value="GMC_OxRdtase_N"/>
</dbReference>
<comment type="cofactor">
    <cofactor evidence="1">
        <name>FAD</name>
        <dbReference type="ChEBI" id="CHEBI:57692"/>
    </cofactor>
</comment>